<dbReference type="AlphaFoldDB" id="A0A3B1CLR4"/>
<comment type="similarity">
    <text evidence="1">Belongs to the universal ribosomal protein uS17 family.</text>
</comment>
<dbReference type="GO" id="GO:0019843">
    <property type="term" value="F:rRNA binding"/>
    <property type="evidence" value="ECO:0007669"/>
    <property type="project" value="UniProtKB-KW"/>
</dbReference>
<organism evidence="6">
    <name type="scientific">hydrothermal vent metagenome</name>
    <dbReference type="NCBI Taxonomy" id="652676"/>
    <lineage>
        <taxon>unclassified sequences</taxon>
        <taxon>metagenomes</taxon>
        <taxon>ecological metagenomes</taxon>
    </lineage>
</organism>
<keyword evidence="4 6" id="KW-0689">Ribosomal protein</keyword>
<evidence type="ECO:0000256" key="3">
    <source>
        <dbReference type="ARBA" id="ARBA00022884"/>
    </source>
</evidence>
<evidence type="ECO:0000256" key="2">
    <source>
        <dbReference type="ARBA" id="ARBA00022730"/>
    </source>
</evidence>
<dbReference type="GO" id="GO:0003735">
    <property type="term" value="F:structural constituent of ribosome"/>
    <property type="evidence" value="ECO:0007669"/>
    <property type="project" value="InterPro"/>
</dbReference>
<dbReference type="InterPro" id="IPR019979">
    <property type="entry name" value="Ribosomal_uS17_CS"/>
</dbReference>
<evidence type="ECO:0000256" key="1">
    <source>
        <dbReference type="ARBA" id="ARBA00010254"/>
    </source>
</evidence>
<dbReference type="EMBL" id="UOGB01000090">
    <property type="protein sequence ID" value="VAX17657.1"/>
    <property type="molecule type" value="Genomic_DNA"/>
</dbReference>
<gene>
    <name evidence="6" type="ORF">MNBD_NITROSPINAE03-1744</name>
</gene>
<dbReference type="CDD" id="cd00364">
    <property type="entry name" value="Ribosomal_uS17"/>
    <property type="match status" value="1"/>
</dbReference>
<accession>A0A3B1CLR4</accession>
<proteinExistence type="inferred from homology"/>
<dbReference type="PANTHER" id="PTHR10744:SF1">
    <property type="entry name" value="SMALL RIBOSOMAL SUBUNIT PROTEIN US17M"/>
    <property type="match status" value="1"/>
</dbReference>
<dbReference type="GO" id="GO:0022627">
    <property type="term" value="C:cytosolic small ribosomal subunit"/>
    <property type="evidence" value="ECO:0007669"/>
    <property type="project" value="TreeGrafter"/>
</dbReference>
<dbReference type="PRINTS" id="PR00973">
    <property type="entry name" value="RIBOSOMALS17"/>
</dbReference>
<dbReference type="InterPro" id="IPR000266">
    <property type="entry name" value="Ribosomal_uS17"/>
</dbReference>
<dbReference type="GO" id="GO:0006412">
    <property type="term" value="P:translation"/>
    <property type="evidence" value="ECO:0007669"/>
    <property type="project" value="InterPro"/>
</dbReference>
<keyword evidence="3" id="KW-0694">RNA-binding</keyword>
<evidence type="ECO:0000256" key="4">
    <source>
        <dbReference type="ARBA" id="ARBA00022980"/>
    </source>
</evidence>
<dbReference type="PROSITE" id="PS00056">
    <property type="entry name" value="RIBOSOMAL_S17"/>
    <property type="match status" value="1"/>
</dbReference>
<evidence type="ECO:0000256" key="5">
    <source>
        <dbReference type="ARBA" id="ARBA00023274"/>
    </source>
</evidence>
<evidence type="ECO:0000313" key="6">
    <source>
        <dbReference type="EMBL" id="VAX17657.1"/>
    </source>
</evidence>
<protein>
    <submittedName>
        <fullName evidence="6">SSU ribosomal protein S17p (S11e)</fullName>
    </submittedName>
</protein>
<dbReference type="Gene3D" id="2.40.50.140">
    <property type="entry name" value="Nucleic acid-binding proteins"/>
    <property type="match status" value="1"/>
</dbReference>
<dbReference type="PANTHER" id="PTHR10744">
    <property type="entry name" value="40S RIBOSOMAL PROTEIN S11 FAMILY MEMBER"/>
    <property type="match status" value="1"/>
</dbReference>
<dbReference type="HAMAP" id="MF_01345_B">
    <property type="entry name" value="Ribosomal_uS17_B"/>
    <property type="match status" value="1"/>
</dbReference>
<dbReference type="SUPFAM" id="SSF50249">
    <property type="entry name" value="Nucleic acid-binding proteins"/>
    <property type="match status" value="1"/>
</dbReference>
<dbReference type="Pfam" id="PF00366">
    <property type="entry name" value="Ribosomal_S17"/>
    <property type="match status" value="1"/>
</dbReference>
<keyword evidence="5" id="KW-0687">Ribonucleoprotein</keyword>
<dbReference type="InterPro" id="IPR012340">
    <property type="entry name" value="NA-bd_OB-fold"/>
</dbReference>
<keyword evidence="2" id="KW-0699">rRNA-binding</keyword>
<dbReference type="NCBIfam" id="TIGR03635">
    <property type="entry name" value="uS17_bact"/>
    <property type="match status" value="1"/>
</dbReference>
<dbReference type="InterPro" id="IPR019984">
    <property type="entry name" value="Ribosomal_uS17_bact/chlr"/>
</dbReference>
<dbReference type="NCBIfam" id="NF004123">
    <property type="entry name" value="PRK05610.1"/>
    <property type="match status" value="1"/>
</dbReference>
<sequence>MTEEKTVHKKTRTGVVVSDKMSKTAIVKVDRRSPHPVFKKVVTRSKRYYVHDEENKLKVGDRVTIVETRPLSKLKRWRLGEILQRAAG</sequence>
<reference evidence="6" key="1">
    <citation type="submission" date="2018-06" db="EMBL/GenBank/DDBJ databases">
        <authorList>
            <person name="Zhirakovskaya E."/>
        </authorList>
    </citation>
    <scope>NUCLEOTIDE SEQUENCE</scope>
</reference>
<name>A0A3B1CLR4_9ZZZZ</name>